<accession>A0A2T8I0I2</accession>
<evidence type="ECO:0000256" key="1">
    <source>
        <dbReference type="SAM" id="MobiDB-lite"/>
    </source>
</evidence>
<feature type="compositionally biased region" description="Low complexity" evidence="1">
    <location>
        <begin position="1"/>
        <end position="25"/>
    </location>
</feature>
<dbReference type="AlphaFoldDB" id="A0A2T8I0I2"/>
<gene>
    <name evidence="2" type="ORF">PAHAL_9G077000</name>
</gene>
<feature type="compositionally biased region" description="Low complexity" evidence="1">
    <location>
        <begin position="43"/>
        <end position="53"/>
    </location>
</feature>
<reference evidence="2" key="1">
    <citation type="submission" date="2018-04" db="EMBL/GenBank/DDBJ databases">
        <title>WGS assembly of Panicum hallii.</title>
        <authorList>
            <person name="Lovell J."/>
            <person name="Jenkins J."/>
            <person name="Lowry D."/>
            <person name="Mamidi S."/>
            <person name="Sreedasyam A."/>
            <person name="Weng X."/>
            <person name="Barry K."/>
            <person name="Bonette J."/>
            <person name="Campitelli B."/>
            <person name="Daum C."/>
            <person name="Gordon S."/>
            <person name="Gould B."/>
            <person name="Lipzen A."/>
            <person name="Macqueen A."/>
            <person name="Palacio-Mejia J."/>
            <person name="Plott C."/>
            <person name="Shakirov E."/>
            <person name="Shu S."/>
            <person name="Yoshinaga Y."/>
            <person name="Zane M."/>
            <person name="Rokhsar D."/>
            <person name="Grimwood J."/>
            <person name="Schmutz J."/>
            <person name="Juenger T."/>
        </authorList>
    </citation>
    <scope>NUCLEOTIDE SEQUENCE [LARGE SCALE GENOMIC DNA]</scope>
    <source>
        <strain evidence="2">FIL2</strain>
    </source>
</reference>
<organism evidence="2">
    <name type="scientific">Panicum hallii</name>
    <dbReference type="NCBI Taxonomy" id="206008"/>
    <lineage>
        <taxon>Eukaryota</taxon>
        <taxon>Viridiplantae</taxon>
        <taxon>Streptophyta</taxon>
        <taxon>Embryophyta</taxon>
        <taxon>Tracheophyta</taxon>
        <taxon>Spermatophyta</taxon>
        <taxon>Magnoliopsida</taxon>
        <taxon>Liliopsida</taxon>
        <taxon>Poales</taxon>
        <taxon>Poaceae</taxon>
        <taxon>PACMAD clade</taxon>
        <taxon>Panicoideae</taxon>
        <taxon>Panicodae</taxon>
        <taxon>Paniceae</taxon>
        <taxon>Panicinae</taxon>
        <taxon>Panicum</taxon>
        <taxon>Panicum sect. Panicum</taxon>
    </lineage>
</organism>
<dbReference type="EMBL" id="CM008054">
    <property type="protein sequence ID" value="PVH31188.1"/>
    <property type="molecule type" value="Genomic_DNA"/>
</dbReference>
<feature type="region of interest" description="Disordered" evidence="1">
    <location>
        <begin position="1"/>
        <end position="70"/>
    </location>
</feature>
<evidence type="ECO:0000313" key="2">
    <source>
        <dbReference type="EMBL" id="PVH31188.1"/>
    </source>
</evidence>
<proteinExistence type="predicted"/>
<sequence>MSRGASLQSRARSRRGSQSLQLQSATDGLTGHSCLGLGPPATPAATRRPAVCARPEETAPVAGEEPRPTQDESLWSISLLVAPLDLATAPSGTVSPLHV</sequence>
<protein>
    <submittedName>
        <fullName evidence="2">Uncharacterized protein</fullName>
    </submittedName>
</protein>
<name>A0A2T8I0I2_9POAL</name>
<dbReference type="Gramene" id="PVH31188">
    <property type="protein sequence ID" value="PVH31188"/>
    <property type="gene ID" value="PAHAL_9G077000"/>
</dbReference>
<dbReference type="Proteomes" id="UP000243499">
    <property type="component" value="Chromosome 9"/>
</dbReference>